<keyword evidence="1" id="KW-0812">Transmembrane</keyword>
<feature type="transmembrane region" description="Helical" evidence="1">
    <location>
        <begin position="39"/>
        <end position="60"/>
    </location>
</feature>
<dbReference type="EMBL" id="JACOQH010000005">
    <property type="protein sequence ID" value="MBC5754133.1"/>
    <property type="molecule type" value="Genomic_DNA"/>
</dbReference>
<dbReference type="PANTHER" id="PTHR35797:SF1">
    <property type="entry name" value="PROTEASE"/>
    <property type="match status" value="1"/>
</dbReference>
<dbReference type="GO" id="GO:0008237">
    <property type="term" value="F:metallopeptidase activity"/>
    <property type="evidence" value="ECO:0007669"/>
    <property type="project" value="UniProtKB-KW"/>
</dbReference>
<feature type="transmembrane region" description="Helical" evidence="1">
    <location>
        <begin position="261"/>
        <end position="281"/>
    </location>
</feature>
<feature type="domain" description="CAAX prenyl protease 2/Lysostaphin resistance protein A-like" evidence="2">
    <location>
        <begin position="204"/>
        <end position="299"/>
    </location>
</feature>
<dbReference type="PANTHER" id="PTHR35797">
    <property type="entry name" value="PROTEASE-RELATED"/>
    <property type="match status" value="1"/>
</dbReference>
<keyword evidence="1" id="KW-1133">Transmembrane helix</keyword>
<proteinExistence type="predicted"/>
<feature type="transmembrane region" description="Helical" evidence="1">
    <location>
        <begin position="149"/>
        <end position="173"/>
    </location>
</feature>
<keyword evidence="3" id="KW-0482">Metalloprotease</keyword>
<evidence type="ECO:0000256" key="1">
    <source>
        <dbReference type="SAM" id="Phobius"/>
    </source>
</evidence>
<dbReference type="RefSeq" id="WP_186982272.1">
    <property type="nucleotide sequence ID" value="NZ_JACOQH010000005.1"/>
</dbReference>
<protein>
    <submittedName>
        <fullName evidence="3">CPBP family intramembrane metalloprotease</fullName>
    </submittedName>
</protein>
<comment type="caution">
    <text evidence="3">The sequence shown here is derived from an EMBL/GenBank/DDBJ whole genome shotgun (WGS) entry which is preliminary data.</text>
</comment>
<dbReference type="Proteomes" id="UP000621540">
    <property type="component" value="Unassembled WGS sequence"/>
</dbReference>
<dbReference type="InterPro" id="IPR042150">
    <property type="entry name" value="MmRce1-like"/>
</dbReference>
<feature type="transmembrane region" description="Helical" evidence="1">
    <location>
        <begin position="72"/>
        <end position="93"/>
    </location>
</feature>
<evidence type="ECO:0000313" key="4">
    <source>
        <dbReference type="Proteomes" id="UP000621540"/>
    </source>
</evidence>
<keyword evidence="1" id="KW-0472">Membrane</keyword>
<feature type="transmembrane region" description="Helical" evidence="1">
    <location>
        <begin position="105"/>
        <end position="129"/>
    </location>
</feature>
<feature type="transmembrane region" description="Helical" evidence="1">
    <location>
        <begin position="12"/>
        <end position="33"/>
    </location>
</feature>
<name>A0ABR7IB06_9FIRM</name>
<reference evidence="3 4" key="1">
    <citation type="submission" date="2020-08" db="EMBL/GenBank/DDBJ databases">
        <title>Genome public.</title>
        <authorList>
            <person name="Liu C."/>
            <person name="Sun Q."/>
        </authorList>
    </citation>
    <scope>NUCLEOTIDE SEQUENCE [LARGE SCALE GENOMIC DNA]</scope>
    <source>
        <strain evidence="3 4">BX0805</strain>
    </source>
</reference>
<feature type="transmembrane region" description="Helical" evidence="1">
    <location>
        <begin position="321"/>
        <end position="341"/>
    </location>
</feature>
<keyword evidence="4" id="KW-1185">Reference proteome</keyword>
<organism evidence="3 4">
    <name type="scientific">Roseburia yibonii</name>
    <dbReference type="NCBI Taxonomy" id="2763063"/>
    <lineage>
        <taxon>Bacteria</taxon>
        <taxon>Bacillati</taxon>
        <taxon>Bacillota</taxon>
        <taxon>Clostridia</taxon>
        <taxon>Lachnospirales</taxon>
        <taxon>Lachnospiraceae</taxon>
        <taxon>Roseburia</taxon>
    </lineage>
</organism>
<evidence type="ECO:0000259" key="2">
    <source>
        <dbReference type="Pfam" id="PF02517"/>
    </source>
</evidence>
<sequence length="351" mass="39725">MEQQKREKTKLLIFIGIAYGLTYLMGLFMWYGSRKGYDLSVFPTAQMLYPAAGVILGLLVTNKREKKLPVGFFVTVLVTTAILVILALVSVFAPVDDIELQGMTIAVYNLISQYILIIGSVVALILLAVAGKEKRAEAGLTRRNWKSAVLVVLVFVALYFARTVVSVTASGVFEGVGLQYTGEWFAIFKDPMVWISIISLPINYFLVFIAFFGEEYGWRYYLQSVMQKKFGLRGGVILLGMAWGIWHLPIDLFYYTQTTGLQMIFAQQITCIFLAIFFGYAYMKTKNIWVPVCLHYLNNNLIPIITATFTADVLEDQVVRWSDLPVSLLLNSLCFGFFLLAGEYRRKNIKE</sequence>
<accession>A0ABR7IB06</accession>
<dbReference type="Pfam" id="PF02517">
    <property type="entry name" value="Rce1-like"/>
    <property type="match status" value="1"/>
</dbReference>
<dbReference type="InterPro" id="IPR003675">
    <property type="entry name" value="Rce1/LyrA-like_dom"/>
</dbReference>
<evidence type="ECO:0000313" key="3">
    <source>
        <dbReference type="EMBL" id="MBC5754133.1"/>
    </source>
</evidence>
<feature type="transmembrane region" description="Helical" evidence="1">
    <location>
        <begin position="234"/>
        <end position="255"/>
    </location>
</feature>
<gene>
    <name evidence="3" type="ORF">H8Z76_08840</name>
</gene>
<feature type="transmembrane region" description="Helical" evidence="1">
    <location>
        <begin position="193"/>
        <end position="213"/>
    </location>
</feature>
<feature type="transmembrane region" description="Helical" evidence="1">
    <location>
        <begin position="288"/>
        <end position="309"/>
    </location>
</feature>
<keyword evidence="3" id="KW-0645">Protease</keyword>
<keyword evidence="3" id="KW-0378">Hydrolase</keyword>